<accession>A0A6A0H0K4</accession>
<name>A0A6A0H0K4_HYAAZ</name>
<feature type="compositionally biased region" description="Basic and acidic residues" evidence="1">
    <location>
        <begin position="38"/>
        <end position="56"/>
    </location>
</feature>
<reference evidence="3" key="3">
    <citation type="submission" date="2019-06" db="EMBL/GenBank/DDBJ databases">
        <authorList>
            <person name="Poynton C."/>
            <person name="Hasenbein S."/>
            <person name="Benoit J.B."/>
            <person name="Sepulveda M.S."/>
            <person name="Poelchau M.F."/>
            <person name="Murali S.C."/>
            <person name="Chen S."/>
            <person name="Glastad K.M."/>
            <person name="Werren J.H."/>
            <person name="Vineis J.H."/>
            <person name="Bowen J.L."/>
            <person name="Friedrich M."/>
            <person name="Jones J."/>
            <person name="Robertson H.M."/>
            <person name="Feyereisen R."/>
            <person name="Mechler-Hickson A."/>
            <person name="Mathers N."/>
            <person name="Lee C.E."/>
            <person name="Colbourne J.K."/>
            <person name="Biales A."/>
            <person name="Johnston J.S."/>
            <person name="Wellborn G.A."/>
            <person name="Rosendale A.J."/>
            <person name="Cridge A.G."/>
            <person name="Munoz-Torres M.C."/>
            <person name="Bain P.A."/>
            <person name="Manny A.R."/>
            <person name="Major K.M."/>
            <person name="Lambert F.N."/>
            <person name="Vulpe C.D."/>
            <person name="Tuck P."/>
            <person name="Blalock B.J."/>
            <person name="Lin Y.-Y."/>
            <person name="Smith M.E."/>
            <person name="Ochoa-Acuna H."/>
            <person name="Chen M.-J.M."/>
            <person name="Childers C.P."/>
            <person name="Qu J."/>
            <person name="Dugan S."/>
            <person name="Lee S.L."/>
            <person name="Chao H."/>
            <person name="Dinh H."/>
            <person name="Han Y."/>
            <person name="Doddapaneni H."/>
            <person name="Worley K.C."/>
            <person name="Muzny D.M."/>
            <person name="Gibbs R.A."/>
            <person name="Richards S."/>
        </authorList>
    </citation>
    <scope>NUCLEOTIDE SEQUENCE</scope>
    <source>
        <strain evidence="3">HAZT.00-mixed</strain>
        <tissue evidence="3">Whole organism</tissue>
    </source>
</reference>
<dbReference type="PANTHER" id="PTHR23278">
    <property type="entry name" value="SIDESTEP PROTEIN"/>
    <property type="match status" value="1"/>
</dbReference>
<feature type="domain" description="Immunoglobulin" evidence="2">
    <location>
        <begin position="7"/>
        <end position="197"/>
    </location>
</feature>
<dbReference type="AlphaFoldDB" id="A0A6A0H0K4"/>
<sequence length="201" mass="22450">MNVDEVKLTLTVLLNETVSLPCDITSDKRPAPLASTRRQKDWNENEPRSHGSRDDGNGIDFNTDTGTQEDERTSESQEGERIALWRLRGGGKTGNRRVGEGSDGKNGPTGETSVPVIFLWYKGESPEPFYSYDLRAHGKGRHWSDETKFGRRVHFSLTPAYVLTMTAVRSSDAGVYRCRVDYDRGPSKTMALNLHVVGESE</sequence>
<reference evidence="3" key="1">
    <citation type="submission" date="2014-08" db="EMBL/GenBank/DDBJ databases">
        <authorList>
            <person name="Murali S."/>
            <person name="Richards S."/>
            <person name="Bandaranaike D."/>
            <person name="Bellair M."/>
            <person name="Blankenburg K."/>
            <person name="Chao H."/>
            <person name="Dinh H."/>
            <person name="Doddapaneni H."/>
            <person name="Dugan-Rocha S."/>
            <person name="Elkadiri S."/>
            <person name="Gnanaolivu R."/>
            <person name="Hughes D."/>
            <person name="Lee S."/>
            <person name="Li M."/>
            <person name="Ming W."/>
            <person name="Munidasa M."/>
            <person name="Muniz J."/>
            <person name="Nguyen L."/>
            <person name="Osuji N."/>
            <person name="Pu L.-L."/>
            <person name="Puazo M."/>
            <person name="Skinner E."/>
            <person name="Qu C."/>
            <person name="Quiroz J."/>
            <person name="Raj R."/>
            <person name="Weissenberger G."/>
            <person name="Xin Y."/>
            <person name="Zou X."/>
            <person name="Han Y."/>
            <person name="Worley K."/>
            <person name="Muzny D."/>
            <person name="Gibbs R."/>
        </authorList>
    </citation>
    <scope>NUCLEOTIDE SEQUENCE</scope>
    <source>
        <strain evidence="3">HAZT.00-mixed</strain>
        <tissue evidence="3">Whole organism</tissue>
    </source>
</reference>
<dbReference type="SMART" id="SM00409">
    <property type="entry name" value="IG"/>
    <property type="match status" value="1"/>
</dbReference>
<organism evidence="3">
    <name type="scientific">Hyalella azteca</name>
    <name type="common">Amphipod</name>
    <dbReference type="NCBI Taxonomy" id="294128"/>
    <lineage>
        <taxon>Eukaryota</taxon>
        <taxon>Metazoa</taxon>
        <taxon>Ecdysozoa</taxon>
        <taxon>Arthropoda</taxon>
        <taxon>Crustacea</taxon>
        <taxon>Multicrustacea</taxon>
        <taxon>Malacostraca</taxon>
        <taxon>Eumalacostraca</taxon>
        <taxon>Peracarida</taxon>
        <taxon>Amphipoda</taxon>
        <taxon>Senticaudata</taxon>
        <taxon>Talitrida</taxon>
        <taxon>Talitroidea</taxon>
        <taxon>Hyalellidae</taxon>
        <taxon>Hyalella</taxon>
    </lineage>
</organism>
<protein>
    <recommendedName>
        <fullName evidence="2">Immunoglobulin domain-containing protein</fullName>
    </recommendedName>
</protein>
<dbReference type="EMBL" id="JQDR03011274">
    <property type="protein sequence ID" value="KAA0193001.1"/>
    <property type="molecule type" value="Genomic_DNA"/>
</dbReference>
<evidence type="ECO:0000259" key="2">
    <source>
        <dbReference type="SMART" id="SM00409"/>
    </source>
</evidence>
<evidence type="ECO:0000256" key="1">
    <source>
        <dbReference type="SAM" id="MobiDB-lite"/>
    </source>
</evidence>
<reference evidence="3" key="2">
    <citation type="journal article" date="2018" name="Environ. Sci. Technol.">
        <title>The Toxicogenome of Hyalella azteca: A Model for Sediment Ecotoxicology and Evolutionary Toxicology.</title>
        <authorList>
            <person name="Poynton H.C."/>
            <person name="Hasenbein S."/>
            <person name="Benoit J.B."/>
            <person name="Sepulveda M.S."/>
            <person name="Poelchau M.F."/>
            <person name="Hughes D.S.T."/>
            <person name="Murali S.C."/>
            <person name="Chen S."/>
            <person name="Glastad K.M."/>
            <person name="Goodisman M.A.D."/>
            <person name="Werren J.H."/>
            <person name="Vineis J.H."/>
            <person name="Bowen J.L."/>
            <person name="Friedrich M."/>
            <person name="Jones J."/>
            <person name="Robertson H.M."/>
            <person name="Feyereisen R."/>
            <person name="Mechler-Hickson A."/>
            <person name="Mathers N."/>
            <person name="Lee C.E."/>
            <person name="Colbourne J.K."/>
            <person name="Biales A."/>
            <person name="Johnston J.S."/>
            <person name="Wellborn G.A."/>
            <person name="Rosendale A.J."/>
            <person name="Cridge A.G."/>
            <person name="Munoz-Torres M.C."/>
            <person name="Bain P.A."/>
            <person name="Manny A.R."/>
            <person name="Major K.M."/>
            <person name="Lambert F.N."/>
            <person name="Vulpe C.D."/>
            <person name="Tuck P."/>
            <person name="Blalock B.J."/>
            <person name="Lin Y.Y."/>
            <person name="Smith M.E."/>
            <person name="Ochoa-Acuna H."/>
            <person name="Chen M.M."/>
            <person name="Childers C.P."/>
            <person name="Qu J."/>
            <person name="Dugan S."/>
            <person name="Lee S.L."/>
            <person name="Chao H."/>
            <person name="Dinh H."/>
            <person name="Han Y."/>
            <person name="Doddapaneni H."/>
            <person name="Worley K.C."/>
            <person name="Muzny D.M."/>
            <person name="Gibbs R.A."/>
            <person name="Richards S."/>
        </authorList>
    </citation>
    <scope>NUCLEOTIDE SEQUENCE</scope>
    <source>
        <strain evidence="3">HAZT.00-mixed</strain>
        <tissue evidence="3">Whole organism</tissue>
    </source>
</reference>
<feature type="compositionally biased region" description="Basic and acidic residues" evidence="1">
    <location>
        <begin position="69"/>
        <end position="83"/>
    </location>
</feature>
<evidence type="ECO:0000313" key="3">
    <source>
        <dbReference type="EMBL" id="KAA0193001.1"/>
    </source>
</evidence>
<dbReference type="InterPro" id="IPR036179">
    <property type="entry name" value="Ig-like_dom_sf"/>
</dbReference>
<gene>
    <name evidence="3" type="ORF">HAZT_HAZT004392</name>
</gene>
<dbReference type="InterPro" id="IPR013783">
    <property type="entry name" value="Ig-like_fold"/>
</dbReference>
<dbReference type="SUPFAM" id="SSF48726">
    <property type="entry name" value="Immunoglobulin"/>
    <property type="match status" value="1"/>
</dbReference>
<proteinExistence type="predicted"/>
<dbReference type="InterPro" id="IPR003599">
    <property type="entry name" value="Ig_sub"/>
</dbReference>
<dbReference type="Gene3D" id="2.60.40.10">
    <property type="entry name" value="Immunoglobulins"/>
    <property type="match status" value="1"/>
</dbReference>
<feature type="region of interest" description="Disordered" evidence="1">
    <location>
        <begin position="22"/>
        <end position="110"/>
    </location>
</feature>
<dbReference type="Proteomes" id="UP000711488">
    <property type="component" value="Unassembled WGS sequence"/>
</dbReference>
<dbReference type="PANTHER" id="PTHR23278:SF19">
    <property type="entry name" value="OBSCURIN"/>
    <property type="match status" value="1"/>
</dbReference>
<comment type="caution">
    <text evidence="3">The sequence shown here is derived from an EMBL/GenBank/DDBJ whole genome shotgun (WGS) entry which is preliminary data.</text>
</comment>